<comment type="caution">
    <text evidence="2">The sequence shown here is derived from an EMBL/GenBank/DDBJ whole genome shotgun (WGS) entry which is preliminary data.</text>
</comment>
<dbReference type="PROSITE" id="PS50004">
    <property type="entry name" value="C2"/>
    <property type="match status" value="1"/>
</dbReference>
<dbReference type="PANTHER" id="PTHR32246:SF173">
    <property type="entry name" value="C2 DOMAIN-CONTAINING PROTEIN"/>
    <property type="match status" value="1"/>
</dbReference>
<dbReference type="Pfam" id="PF00168">
    <property type="entry name" value="C2"/>
    <property type="match status" value="1"/>
</dbReference>
<name>A0ABD3LHS9_EUCGL</name>
<sequence length="266" mass="28517">MERRRLEVTVMSAEDLKDANVFGKMDPYVAVSFSGVADKRQKSKQCTPVHKDGGTHPRWGHSLSFTVDEAAARAGRLKLKFKIKAEKTLGSDKEVGRVKVTVKELLEQDGKPKVTSYSLRLPSGKTKGVLEFAYKFGERFTVAAPPPPVVAYPPTSSSAAGYPPPAGPYPSLAGYGYPLQGYPPNAAPGYGYPPQGYAPPPPGYVYPPAVYGYPPAAYQQKPPKKRDGNSWLGLGCGLLPRLVIGDIISDASEAATYDAGLDDALV</sequence>
<dbReference type="PANTHER" id="PTHR32246">
    <property type="entry name" value="INGRESSION PROTEIN FIC1"/>
    <property type="match status" value="1"/>
</dbReference>
<gene>
    <name evidence="2" type="ORF">ACJRO7_011135</name>
</gene>
<dbReference type="EMBL" id="JBJKBG010000002">
    <property type="protein sequence ID" value="KAL3750104.1"/>
    <property type="molecule type" value="Genomic_DNA"/>
</dbReference>
<dbReference type="InterPro" id="IPR000008">
    <property type="entry name" value="C2_dom"/>
</dbReference>
<evidence type="ECO:0000313" key="2">
    <source>
        <dbReference type="EMBL" id="KAL3750104.1"/>
    </source>
</evidence>
<dbReference type="SMART" id="SM00239">
    <property type="entry name" value="C2"/>
    <property type="match status" value="1"/>
</dbReference>
<dbReference type="AlphaFoldDB" id="A0ABD3LHS9"/>
<dbReference type="CDD" id="cd04051">
    <property type="entry name" value="C2_SRC2_like"/>
    <property type="match status" value="1"/>
</dbReference>
<evidence type="ECO:0000313" key="3">
    <source>
        <dbReference type="Proteomes" id="UP001634007"/>
    </source>
</evidence>
<dbReference type="InterPro" id="IPR044750">
    <property type="entry name" value="C2_SRC2/BAP"/>
</dbReference>
<reference evidence="2 3" key="1">
    <citation type="submission" date="2024-11" db="EMBL/GenBank/DDBJ databases">
        <title>Chromosome-level genome assembly of Eucalyptus globulus Labill. provides insights into its genome evolution.</title>
        <authorList>
            <person name="Li X."/>
        </authorList>
    </citation>
    <scope>NUCLEOTIDE SEQUENCE [LARGE SCALE GENOMIC DNA]</scope>
    <source>
        <strain evidence="2">CL2024</strain>
        <tissue evidence="2">Fresh tender leaves</tissue>
    </source>
</reference>
<protein>
    <recommendedName>
        <fullName evidence="1">C2 domain-containing protein</fullName>
    </recommendedName>
</protein>
<keyword evidence="3" id="KW-1185">Reference proteome</keyword>
<evidence type="ECO:0000259" key="1">
    <source>
        <dbReference type="PROSITE" id="PS50004"/>
    </source>
</evidence>
<feature type="domain" description="C2" evidence="1">
    <location>
        <begin position="1"/>
        <end position="115"/>
    </location>
</feature>
<dbReference type="Gene3D" id="2.60.40.150">
    <property type="entry name" value="C2 domain"/>
    <property type="match status" value="1"/>
</dbReference>
<proteinExistence type="predicted"/>
<dbReference type="InterPro" id="IPR035892">
    <property type="entry name" value="C2_domain_sf"/>
</dbReference>
<accession>A0ABD3LHS9</accession>
<organism evidence="2 3">
    <name type="scientific">Eucalyptus globulus</name>
    <name type="common">Tasmanian blue gum</name>
    <dbReference type="NCBI Taxonomy" id="34317"/>
    <lineage>
        <taxon>Eukaryota</taxon>
        <taxon>Viridiplantae</taxon>
        <taxon>Streptophyta</taxon>
        <taxon>Embryophyta</taxon>
        <taxon>Tracheophyta</taxon>
        <taxon>Spermatophyta</taxon>
        <taxon>Magnoliopsida</taxon>
        <taxon>eudicotyledons</taxon>
        <taxon>Gunneridae</taxon>
        <taxon>Pentapetalae</taxon>
        <taxon>rosids</taxon>
        <taxon>malvids</taxon>
        <taxon>Myrtales</taxon>
        <taxon>Myrtaceae</taxon>
        <taxon>Myrtoideae</taxon>
        <taxon>Eucalypteae</taxon>
        <taxon>Eucalyptus</taxon>
    </lineage>
</organism>
<dbReference type="Proteomes" id="UP001634007">
    <property type="component" value="Unassembled WGS sequence"/>
</dbReference>
<dbReference type="SUPFAM" id="SSF49562">
    <property type="entry name" value="C2 domain (Calcium/lipid-binding domain, CaLB)"/>
    <property type="match status" value="1"/>
</dbReference>